<dbReference type="SMART" id="SM00421">
    <property type="entry name" value="HTH_LUXR"/>
    <property type="match status" value="1"/>
</dbReference>
<dbReference type="GO" id="GO:0006355">
    <property type="term" value="P:regulation of DNA-templated transcription"/>
    <property type="evidence" value="ECO:0007669"/>
    <property type="project" value="InterPro"/>
</dbReference>
<dbReference type="PANTHER" id="PTHR43214">
    <property type="entry name" value="TWO-COMPONENT RESPONSE REGULATOR"/>
    <property type="match status" value="1"/>
</dbReference>
<gene>
    <name evidence="3" type="ORF">HNR73_003679</name>
</gene>
<dbReference type="CDD" id="cd06170">
    <property type="entry name" value="LuxR_C_like"/>
    <property type="match status" value="1"/>
</dbReference>
<dbReference type="EMBL" id="JACHGT010000007">
    <property type="protein sequence ID" value="MBB6035815.1"/>
    <property type="molecule type" value="Genomic_DNA"/>
</dbReference>
<dbReference type="Proteomes" id="UP000548476">
    <property type="component" value="Unassembled WGS sequence"/>
</dbReference>
<evidence type="ECO:0000313" key="3">
    <source>
        <dbReference type="EMBL" id="MBB6035815.1"/>
    </source>
</evidence>
<dbReference type="AlphaFoldDB" id="A0A841FJ29"/>
<evidence type="ECO:0000256" key="1">
    <source>
        <dbReference type="ARBA" id="ARBA00023125"/>
    </source>
</evidence>
<name>A0A841FJ29_9ACTN</name>
<dbReference type="InterPro" id="IPR000792">
    <property type="entry name" value="Tscrpt_reg_LuxR_C"/>
</dbReference>
<dbReference type="PRINTS" id="PR00038">
    <property type="entry name" value="HTHLUXR"/>
</dbReference>
<evidence type="ECO:0000313" key="4">
    <source>
        <dbReference type="Proteomes" id="UP000548476"/>
    </source>
</evidence>
<dbReference type="PROSITE" id="PS50043">
    <property type="entry name" value="HTH_LUXR_2"/>
    <property type="match status" value="1"/>
</dbReference>
<sequence length="816" mass="83724">MSTTEDASLLASVAATLAKPGLVILTGAPGAGRTTMLRRVAAGFRGPVHLGGGLAILHTSPGLALARAVRAKLPVDDVALCTEAVRSRIRGGLLVIDDLQWADPVTLAVLPLLAQHCRVVAALRTPHRLPEEAVARLAGASFLAVPALPAEQAEALATTTAPGINRVTVRAIVERAGGNPLAVIALARHAQTSPGAEATAETGPDAQTVAHHIATALADLPRPARTAMAALGLLGRPAPTRLLGPGAPTLVEAGLVTETDDLLTPVSPYVAEVAAGMLSGEERAGLHRRLAELSSDDAAAARHLAAAGDDVSAHQRALVAAKAATTAGERADLLLLACGLPGVQPAPQVRQAAARIALTVGRPRAALRALGDWRDGDEALLLRAEAHVHLGDVTAAEAEIAGLAEPHSAGADRISLLAALAPRGADAEAVATLVADITARHGADPEHPGLRAAVAAAHAGARRQGWESALATAAATAGRAGDDLSARWSGWLLVETLVADGRLAEAAVVAERAAAACAGDLAYSWQTRFLAAELWCRALHGSGLDEVTHLAGDLIDRTLPAAAHGYAAAAAALADADTGALRSARARLAGVPAVPPSAAAVVEWVARETAWLDNQPERAGSNGLSVDPVAVPIVDGLARITAQWAVFDGATALEADGDPPFPPAVRATLSAWRSASAEDFTAAAGAWQDLSLRERVRCLLAAGLHAATAEDATPPLLAAEELADASGLVVLAGRARRALRRHHVRRDRRGARAGDELTDRESEVLRLVAEGEPTRRIAGQLGISAETVETHIRAGMRKLGARTRTEAAARALRVIE</sequence>
<proteinExistence type="predicted"/>
<dbReference type="InterPro" id="IPR016032">
    <property type="entry name" value="Sig_transdc_resp-reg_C-effctor"/>
</dbReference>
<dbReference type="InterPro" id="IPR039420">
    <property type="entry name" value="WalR-like"/>
</dbReference>
<evidence type="ECO:0000259" key="2">
    <source>
        <dbReference type="PROSITE" id="PS50043"/>
    </source>
</evidence>
<keyword evidence="4" id="KW-1185">Reference proteome</keyword>
<dbReference type="SUPFAM" id="SSF46894">
    <property type="entry name" value="C-terminal effector domain of the bipartite response regulators"/>
    <property type="match status" value="1"/>
</dbReference>
<reference evidence="3 4" key="1">
    <citation type="submission" date="2020-08" db="EMBL/GenBank/DDBJ databases">
        <title>Genomic Encyclopedia of Type Strains, Phase IV (KMG-IV): sequencing the most valuable type-strain genomes for metagenomic binning, comparative biology and taxonomic classification.</title>
        <authorList>
            <person name="Goeker M."/>
        </authorList>
    </citation>
    <scope>NUCLEOTIDE SEQUENCE [LARGE SCALE GENOMIC DNA]</scope>
    <source>
        <strain evidence="3 4">YIM 65646</strain>
    </source>
</reference>
<dbReference type="InterPro" id="IPR027417">
    <property type="entry name" value="P-loop_NTPase"/>
</dbReference>
<dbReference type="Pfam" id="PF00196">
    <property type="entry name" value="GerE"/>
    <property type="match status" value="1"/>
</dbReference>
<accession>A0A841FJ29</accession>
<dbReference type="Gene3D" id="1.10.10.10">
    <property type="entry name" value="Winged helix-like DNA-binding domain superfamily/Winged helix DNA-binding domain"/>
    <property type="match status" value="1"/>
</dbReference>
<dbReference type="RefSeq" id="WP_184788650.1">
    <property type="nucleotide sequence ID" value="NZ_BONT01000113.1"/>
</dbReference>
<keyword evidence="1 3" id="KW-0238">DNA-binding</keyword>
<comment type="caution">
    <text evidence="3">The sequence shown here is derived from an EMBL/GenBank/DDBJ whole genome shotgun (WGS) entry which is preliminary data.</text>
</comment>
<protein>
    <submittedName>
        <fullName evidence="3">DNA-binding CsgD family transcriptional regulator</fullName>
    </submittedName>
</protein>
<organism evidence="3 4">
    <name type="scientific">Phytomonospora endophytica</name>
    <dbReference type="NCBI Taxonomy" id="714109"/>
    <lineage>
        <taxon>Bacteria</taxon>
        <taxon>Bacillati</taxon>
        <taxon>Actinomycetota</taxon>
        <taxon>Actinomycetes</taxon>
        <taxon>Micromonosporales</taxon>
        <taxon>Micromonosporaceae</taxon>
        <taxon>Phytomonospora</taxon>
    </lineage>
</organism>
<feature type="domain" description="HTH luxR-type" evidence="2">
    <location>
        <begin position="750"/>
        <end position="815"/>
    </location>
</feature>
<dbReference type="SUPFAM" id="SSF52540">
    <property type="entry name" value="P-loop containing nucleoside triphosphate hydrolases"/>
    <property type="match status" value="1"/>
</dbReference>
<dbReference type="InterPro" id="IPR036388">
    <property type="entry name" value="WH-like_DNA-bd_sf"/>
</dbReference>
<dbReference type="GO" id="GO:0003677">
    <property type="term" value="F:DNA binding"/>
    <property type="evidence" value="ECO:0007669"/>
    <property type="project" value="UniProtKB-KW"/>
</dbReference>